<evidence type="ECO:0000259" key="5">
    <source>
        <dbReference type="Pfam" id="PF13847"/>
    </source>
</evidence>
<dbReference type="Gene3D" id="3.40.50.150">
    <property type="entry name" value="Vaccinia Virus protein VP39"/>
    <property type="match status" value="1"/>
</dbReference>
<keyword evidence="3 4" id="KW-0949">S-adenosyl-L-methionine</keyword>
<feature type="binding site" evidence="4">
    <location>
        <begin position="201"/>
        <end position="204"/>
    </location>
    <ligand>
        <name>substrate</name>
    </ligand>
</feature>
<dbReference type="InterPro" id="IPR029063">
    <property type="entry name" value="SAM-dependent_MTases_sf"/>
</dbReference>
<organism evidence="7 8">
    <name type="scientific">Polyangium spumosum</name>
    <dbReference type="NCBI Taxonomy" id="889282"/>
    <lineage>
        <taxon>Bacteria</taxon>
        <taxon>Pseudomonadati</taxon>
        <taxon>Myxococcota</taxon>
        <taxon>Polyangia</taxon>
        <taxon>Polyangiales</taxon>
        <taxon>Polyangiaceae</taxon>
        <taxon>Polyangium</taxon>
    </lineage>
</organism>
<dbReference type="SUPFAM" id="SSF53335">
    <property type="entry name" value="S-adenosyl-L-methionine-dependent methyltransferases"/>
    <property type="match status" value="1"/>
</dbReference>
<evidence type="ECO:0000313" key="7">
    <source>
        <dbReference type="EMBL" id="MRG94830.1"/>
    </source>
</evidence>
<feature type="binding site" evidence="4">
    <location>
        <position position="201"/>
    </location>
    <ligand>
        <name>S-adenosyl-L-methionine</name>
        <dbReference type="ChEBI" id="CHEBI:59789"/>
    </ligand>
</feature>
<dbReference type="Pfam" id="PF13847">
    <property type="entry name" value="Methyltransf_31"/>
    <property type="match status" value="1"/>
</dbReference>
<dbReference type="Proteomes" id="UP000440224">
    <property type="component" value="Unassembled WGS sequence"/>
</dbReference>
<dbReference type="AlphaFoldDB" id="A0A6N7PWM3"/>
<keyword evidence="1 4" id="KW-0489">Methyltransferase</keyword>
<feature type="domain" description="Release factor glutamine methyltransferase N-terminal" evidence="6">
    <location>
        <begin position="18"/>
        <end position="87"/>
    </location>
</feature>
<dbReference type="Gene3D" id="1.10.8.10">
    <property type="entry name" value="DNA helicase RuvA subunit, C-terminal domain"/>
    <property type="match status" value="1"/>
</dbReference>
<dbReference type="InterPro" id="IPR050320">
    <property type="entry name" value="N5-glutamine_MTase"/>
</dbReference>
<comment type="caution">
    <text evidence="7">The sequence shown here is derived from an EMBL/GenBank/DDBJ whole genome shotgun (WGS) entry which is preliminary data.</text>
</comment>
<dbReference type="InterPro" id="IPR040758">
    <property type="entry name" value="PrmC_N"/>
</dbReference>
<feature type="domain" description="Methyltransferase" evidence="5">
    <location>
        <begin position="127"/>
        <end position="259"/>
    </location>
</feature>
<dbReference type="NCBIfam" id="TIGR03534">
    <property type="entry name" value="RF_mod_PrmC"/>
    <property type="match status" value="1"/>
</dbReference>
<dbReference type="InterPro" id="IPR004556">
    <property type="entry name" value="HemK-like"/>
</dbReference>
<sequence>MTATRGEAAGETWTIRRVLAWAVDDLKKRGFPSARLDAELLLCHVLGIDRIKLIVDAERPLARPELTRYRELFVRRRSGEPIAYLLGVREFYGRPFRVDKRVLVPRPDTETLVEVALERTRHLDLSARVLDLCTGSGCVAISLARERPTTCVLGLDLSPDAAEVARENVVRLGATNCAIGVSDLFAALEGRDVAFDLVTANPPYIPDAEIDTLMVDVRGFEPRLALAGGADGLDLLRRIAAEAPRFLAPGGVLAVEVMAGQAPDVSALFAERGFSEIETRRDLGGHERVVSAVWRGKS</sequence>
<dbReference type="EC" id="2.1.1.297" evidence="4"/>
<dbReference type="HAMAP" id="MF_02126">
    <property type="entry name" value="RF_methyltr_PrmC"/>
    <property type="match status" value="1"/>
</dbReference>
<protein>
    <recommendedName>
        <fullName evidence="4">Release factor glutamine methyltransferase</fullName>
        <shortName evidence="4">RF MTase</shortName>
        <ecNumber evidence="4">2.1.1.297</ecNumber>
    </recommendedName>
    <alternativeName>
        <fullName evidence="4">N5-glutamine methyltransferase PrmC</fullName>
    </alternativeName>
    <alternativeName>
        <fullName evidence="4">Protein-(glutamine-N5) MTase PrmC</fullName>
    </alternativeName>
    <alternativeName>
        <fullName evidence="4">Protein-glutamine N-methyltransferase PrmC</fullName>
    </alternativeName>
</protein>
<proteinExistence type="inferred from homology"/>
<comment type="similarity">
    <text evidence="4">Belongs to the protein N5-glutamine methyltransferase family. PrmC subfamily.</text>
</comment>
<dbReference type="PANTHER" id="PTHR18895:SF74">
    <property type="entry name" value="MTRF1L RELEASE FACTOR GLUTAMINE METHYLTRANSFERASE"/>
    <property type="match status" value="1"/>
</dbReference>
<name>A0A6N7PWM3_9BACT</name>
<dbReference type="Pfam" id="PF17827">
    <property type="entry name" value="PrmC_N"/>
    <property type="match status" value="1"/>
</dbReference>
<evidence type="ECO:0000256" key="2">
    <source>
        <dbReference type="ARBA" id="ARBA00022679"/>
    </source>
</evidence>
<gene>
    <name evidence="4 7" type="primary">prmC</name>
    <name evidence="7" type="ORF">GF068_23325</name>
</gene>
<feature type="binding site" evidence="4">
    <location>
        <position position="156"/>
    </location>
    <ligand>
        <name>S-adenosyl-L-methionine</name>
        <dbReference type="ChEBI" id="CHEBI:59789"/>
    </ligand>
</feature>
<evidence type="ECO:0000259" key="6">
    <source>
        <dbReference type="Pfam" id="PF17827"/>
    </source>
</evidence>
<evidence type="ECO:0000256" key="4">
    <source>
        <dbReference type="HAMAP-Rule" id="MF_02126"/>
    </source>
</evidence>
<dbReference type="CDD" id="cd02440">
    <property type="entry name" value="AdoMet_MTases"/>
    <property type="match status" value="1"/>
</dbReference>
<comment type="caution">
    <text evidence="4">Lacks conserved residue(s) required for the propagation of feature annotation.</text>
</comment>
<keyword evidence="2 4" id="KW-0808">Transferase</keyword>
<comment type="catalytic activity">
    <reaction evidence="4">
        <text>L-glutaminyl-[peptide chain release factor] + S-adenosyl-L-methionine = N(5)-methyl-L-glutaminyl-[peptide chain release factor] + S-adenosyl-L-homocysteine + H(+)</text>
        <dbReference type="Rhea" id="RHEA:42896"/>
        <dbReference type="Rhea" id="RHEA-COMP:10271"/>
        <dbReference type="Rhea" id="RHEA-COMP:10272"/>
        <dbReference type="ChEBI" id="CHEBI:15378"/>
        <dbReference type="ChEBI" id="CHEBI:30011"/>
        <dbReference type="ChEBI" id="CHEBI:57856"/>
        <dbReference type="ChEBI" id="CHEBI:59789"/>
        <dbReference type="ChEBI" id="CHEBI:61891"/>
        <dbReference type="EC" id="2.1.1.297"/>
    </reaction>
</comment>
<evidence type="ECO:0000256" key="1">
    <source>
        <dbReference type="ARBA" id="ARBA00022603"/>
    </source>
</evidence>
<evidence type="ECO:0000256" key="3">
    <source>
        <dbReference type="ARBA" id="ARBA00022691"/>
    </source>
</evidence>
<dbReference type="InterPro" id="IPR019874">
    <property type="entry name" value="RF_methyltr_PrmC"/>
</dbReference>
<comment type="function">
    <text evidence="4">Methylates the class 1 translation termination release factors RF1/PrfA and RF2/PrfB on the glutamine residue of the universally conserved GGQ motif.</text>
</comment>
<dbReference type="InterPro" id="IPR025714">
    <property type="entry name" value="Methyltranfer_dom"/>
</dbReference>
<keyword evidence="8" id="KW-1185">Reference proteome</keyword>
<accession>A0A6N7PWM3</accession>
<dbReference type="RefSeq" id="WP_338046528.1">
    <property type="nucleotide sequence ID" value="NZ_WJIE01000006.1"/>
</dbReference>
<dbReference type="NCBIfam" id="TIGR00536">
    <property type="entry name" value="hemK_fam"/>
    <property type="match status" value="1"/>
</dbReference>
<dbReference type="GO" id="GO:0102559">
    <property type="term" value="F:peptide chain release factor N(5)-glutamine methyltransferase activity"/>
    <property type="evidence" value="ECO:0007669"/>
    <property type="project" value="UniProtKB-EC"/>
</dbReference>
<dbReference type="GO" id="GO:0032259">
    <property type="term" value="P:methylation"/>
    <property type="evidence" value="ECO:0007669"/>
    <property type="project" value="UniProtKB-KW"/>
</dbReference>
<reference evidence="7 8" key="1">
    <citation type="submission" date="2019-10" db="EMBL/GenBank/DDBJ databases">
        <title>A soil myxobacterium in the family Polyangiaceae.</title>
        <authorList>
            <person name="Li Y."/>
            <person name="Wang J."/>
        </authorList>
    </citation>
    <scope>NUCLEOTIDE SEQUENCE [LARGE SCALE GENOMIC DNA]</scope>
    <source>
        <strain evidence="7 8">DSM 14734</strain>
    </source>
</reference>
<dbReference type="EMBL" id="WJIE01000006">
    <property type="protein sequence ID" value="MRG94830.1"/>
    <property type="molecule type" value="Genomic_DNA"/>
</dbReference>
<evidence type="ECO:0000313" key="8">
    <source>
        <dbReference type="Proteomes" id="UP000440224"/>
    </source>
</evidence>
<dbReference type="PANTHER" id="PTHR18895">
    <property type="entry name" value="HEMK METHYLTRANSFERASE"/>
    <property type="match status" value="1"/>
</dbReference>